<feature type="region of interest" description="Disordered" evidence="9">
    <location>
        <begin position="43"/>
        <end position="117"/>
    </location>
</feature>
<accession>A0ABR4PW69</accession>
<evidence type="ECO:0000256" key="9">
    <source>
        <dbReference type="SAM" id="MobiDB-lite"/>
    </source>
</evidence>
<keyword evidence="7" id="KW-0694">RNA-binding</keyword>
<feature type="compositionally biased region" description="Low complexity" evidence="9">
    <location>
        <begin position="683"/>
        <end position="692"/>
    </location>
</feature>
<keyword evidence="6" id="KW-0597">Phosphoprotein</keyword>
<comment type="similarity">
    <text evidence="2">Belongs to the NAF1 family.</text>
</comment>
<name>A0ABR4PW69_9HELO</name>
<feature type="compositionally biased region" description="Basic and acidic residues" evidence="9">
    <location>
        <begin position="164"/>
        <end position="177"/>
    </location>
</feature>
<dbReference type="GO" id="GO:1990904">
    <property type="term" value="C:ribonucleoprotein complex"/>
    <property type="evidence" value="ECO:0007669"/>
    <property type="project" value="UniProtKB-KW"/>
</dbReference>
<dbReference type="InterPro" id="IPR038664">
    <property type="entry name" value="Gar1/Naf1_Cbf5-bd_sf"/>
</dbReference>
<protein>
    <recommendedName>
        <fullName evidence="3">H/ACA ribonucleoprotein complex non-core subunit NAF1</fullName>
    </recommendedName>
</protein>
<feature type="compositionally biased region" description="Polar residues" evidence="9">
    <location>
        <begin position="559"/>
        <end position="582"/>
    </location>
</feature>
<feature type="region of interest" description="Disordered" evidence="9">
    <location>
        <begin position="504"/>
        <end position="702"/>
    </location>
</feature>
<keyword evidence="4" id="KW-0690">Ribosome biogenesis</keyword>
<evidence type="ECO:0000256" key="4">
    <source>
        <dbReference type="ARBA" id="ARBA00022517"/>
    </source>
</evidence>
<dbReference type="PANTHER" id="PTHR31633">
    <property type="entry name" value="H/ACA RIBONUCLEOPROTEIN COMPLEX NON-CORE SUBUNIT NAF1"/>
    <property type="match status" value="1"/>
</dbReference>
<dbReference type="Pfam" id="PF04410">
    <property type="entry name" value="Gar1"/>
    <property type="match status" value="1"/>
</dbReference>
<dbReference type="PANTHER" id="PTHR31633:SF1">
    <property type="entry name" value="H_ACA RIBONUCLEOPROTEIN COMPLEX NON-CORE SUBUNIT NAF1"/>
    <property type="match status" value="1"/>
</dbReference>
<dbReference type="InterPro" id="IPR009000">
    <property type="entry name" value="Transl_B-barrel_sf"/>
</dbReference>
<evidence type="ECO:0000313" key="10">
    <source>
        <dbReference type="EMBL" id="KAL3427496.1"/>
    </source>
</evidence>
<comment type="subcellular location">
    <subcellularLocation>
        <location evidence="1">Nucleus</location>
    </subcellularLocation>
</comment>
<feature type="compositionally biased region" description="Gly residues" evidence="9">
    <location>
        <begin position="693"/>
        <end position="702"/>
    </location>
</feature>
<keyword evidence="11" id="KW-1185">Reference proteome</keyword>
<reference evidence="10 11" key="1">
    <citation type="submission" date="2024-06" db="EMBL/GenBank/DDBJ databases">
        <title>Complete genome of Phlyctema vagabunda strain 19-DSS-EL-015.</title>
        <authorList>
            <person name="Fiorenzani C."/>
        </authorList>
    </citation>
    <scope>NUCLEOTIDE SEQUENCE [LARGE SCALE GENOMIC DNA]</scope>
    <source>
        <strain evidence="10 11">19-DSS-EL-015</strain>
    </source>
</reference>
<feature type="compositionally biased region" description="Basic and acidic residues" evidence="9">
    <location>
        <begin position="513"/>
        <end position="543"/>
    </location>
</feature>
<feature type="compositionally biased region" description="Low complexity" evidence="9">
    <location>
        <begin position="629"/>
        <end position="658"/>
    </location>
</feature>
<evidence type="ECO:0000256" key="6">
    <source>
        <dbReference type="ARBA" id="ARBA00022553"/>
    </source>
</evidence>
<feature type="compositionally biased region" description="Pro residues" evidence="9">
    <location>
        <begin position="594"/>
        <end position="613"/>
    </location>
</feature>
<evidence type="ECO:0000256" key="5">
    <source>
        <dbReference type="ARBA" id="ARBA00022552"/>
    </source>
</evidence>
<feature type="region of interest" description="Disordered" evidence="9">
    <location>
        <begin position="1"/>
        <end position="27"/>
    </location>
</feature>
<evidence type="ECO:0000256" key="2">
    <source>
        <dbReference type="ARBA" id="ARBA00009801"/>
    </source>
</evidence>
<feature type="compositionally biased region" description="Acidic residues" evidence="9">
    <location>
        <begin position="236"/>
        <end position="252"/>
    </location>
</feature>
<comment type="caution">
    <text evidence="10">The sequence shown here is derived from an EMBL/GenBank/DDBJ whole genome shotgun (WGS) entry which is preliminary data.</text>
</comment>
<sequence length="702" mass="75732">MNDKMKTPEDKQQDSLVNEQSLATNSVESSALAACGIPGLGLISNAPKSIQTSSEHEMETVSDKPASADSVVPMTASNVDHTADTPMEESSVEGKDQSWTAEEKNDATSAPPVDIELPGDLLGLLEATITGGEKDAEMLEPSAQPSNLSLPAPASSQPGLVESTSDHMEVEVSKGDEPATEEPVEVVDTEIENGEVAMKERPELQERPVNPDTEAEAAAPGEHPEWEVDSSPYESSSDDSSSDSSSDDSEGEDAYKLLDPEEQARILMEGDGGSDDEGGNKGAKGSGGQLRTKNEVPEEVIPKPDVIVTPEMKIEELGAVEGVVENTVLIKAKISGEYRVLEGGSVLCLEDRTVIGVVAETIGRVQQPFYSVRFTNATGIAEAGLSMGTKVFYSEQHSTYVFTQALKAYKGSDASNLHDEEVGDDEIEFSDDEAEAEHKRRVKQKKLERRGGKVQQNGGQGRGGHPLQQQHSSAEMNYDDDEDGPYKPLARPAGFAENVGRMEAPQETGYQFKNDRPSRGGHDRGRGRGDRGRGRGRGNDRGRGRGGFSQAPRRDDSQGHPSASGYQAPRDSTNNQQQASTFPPNPLQAQGFPMPFPPPPPNFYTNPQNPPAYSPNQPGLWPPFPPQLPFQQQQQQQQQPQQQQQQQQQHQNPQFPQPYTQPGWQNNAAGAYINPAFFGGAQGSNQWNPQGQNQGGQGGNGT</sequence>
<feature type="compositionally biased region" description="Basic and acidic residues" evidence="9">
    <location>
        <begin position="197"/>
        <end position="206"/>
    </location>
</feature>
<proteinExistence type="inferred from homology"/>
<feature type="region of interest" description="Disordered" evidence="9">
    <location>
        <begin position="415"/>
        <end position="492"/>
    </location>
</feature>
<organism evidence="10 11">
    <name type="scientific">Phlyctema vagabunda</name>
    <dbReference type="NCBI Taxonomy" id="108571"/>
    <lineage>
        <taxon>Eukaryota</taxon>
        <taxon>Fungi</taxon>
        <taxon>Dikarya</taxon>
        <taxon>Ascomycota</taxon>
        <taxon>Pezizomycotina</taxon>
        <taxon>Leotiomycetes</taxon>
        <taxon>Helotiales</taxon>
        <taxon>Dermateaceae</taxon>
        <taxon>Phlyctema</taxon>
    </lineage>
</organism>
<feature type="region of interest" description="Disordered" evidence="9">
    <location>
        <begin position="132"/>
        <end position="296"/>
    </location>
</feature>
<feature type="compositionally biased region" description="Acidic residues" evidence="9">
    <location>
        <begin position="178"/>
        <end position="193"/>
    </location>
</feature>
<feature type="compositionally biased region" description="Basic residues" evidence="9">
    <location>
        <begin position="439"/>
        <end position="448"/>
    </location>
</feature>
<feature type="compositionally biased region" description="Low complexity" evidence="9">
    <location>
        <begin position="141"/>
        <end position="158"/>
    </location>
</feature>
<feature type="compositionally biased region" description="Acidic residues" evidence="9">
    <location>
        <begin position="421"/>
        <end position="435"/>
    </location>
</feature>
<dbReference type="Gene3D" id="2.40.10.230">
    <property type="entry name" value="Probable tRNA pseudouridine synthase domain"/>
    <property type="match status" value="1"/>
</dbReference>
<dbReference type="EMBL" id="JBFCZG010000001">
    <property type="protein sequence ID" value="KAL3427496.1"/>
    <property type="molecule type" value="Genomic_DNA"/>
</dbReference>
<evidence type="ECO:0000256" key="3">
    <source>
        <dbReference type="ARBA" id="ARBA00021438"/>
    </source>
</evidence>
<dbReference type="InterPro" id="IPR040309">
    <property type="entry name" value="Naf1"/>
</dbReference>
<feature type="compositionally biased region" description="Basic and acidic residues" evidence="9">
    <location>
        <begin position="1"/>
        <end position="13"/>
    </location>
</feature>
<evidence type="ECO:0000256" key="7">
    <source>
        <dbReference type="ARBA" id="ARBA00022884"/>
    </source>
</evidence>
<dbReference type="SUPFAM" id="SSF50447">
    <property type="entry name" value="Translation proteins"/>
    <property type="match status" value="1"/>
</dbReference>
<keyword evidence="8" id="KW-0539">Nucleus</keyword>
<feature type="compositionally biased region" description="Basic and acidic residues" evidence="9">
    <location>
        <begin position="253"/>
        <end position="264"/>
    </location>
</feature>
<gene>
    <name evidence="10" type="ORF">PVAG01_01005</name>
</gene>
<keyword evidence="5" id="KW-0698">rRNA processing</keyword>
<evidence type="ECO:0000313" key="11">
    <source>
        <dbReference type="Proteomes" id="UP001629113"/>
    </source>
</evidence>
<dbReference type="InterPro" id="IPR007504">
    <property type="entry name" value="H/ACA_rnp_Gar1/Naf1"/>
</dbReference>
<feature type="compositionally biased region" description="Basic and acidic residues" evidence="9">
    <location>
        <begin position="92"/>
        <end position="106"/>
    </location>
</feature>
<feature type="compositionally biased region" description="Polar residues" evidence="9">
    <location>
        <begin position="14"/>
        <end position="27"/>
    </location>
</feature>
<evidence type="ECO:0000256" key="8">
    <source>
        <dbReference type="ARBA" id="ARBA00023242"/>
    </source>
</evidence>
<keyword evidence="10" id="KW-0687">Ribonucleoprotein</keyword>
<dbReference type="Proteomes" id="UP001629113">
    <property type="component" value="Unassembled WGS sequence"/>
</dbReference>
<evidence type="ECO:0000256" key="1">
    <source>
        <dbReference type="ARBA" id="ARBA00004123"/>
    </source>
</evidence>